<reference evidence="2" key="1">
    <citation type="submission" date="2024-07" db="EMBL/GenBank/DDBJ databases">
        <title>Two chromosome-level genome assemblies of Korean endemic species Abeliophyllum distichum and Forsythia ovata (Oleaceae).</title>
        <authorList>
            <person name="Jang H."/>
        </authorList>
    </citation>
    <scope>NUCLEOTIDE SEQUENCE [LARGE SCALE GENOMIC DNA]</scope>
</reference>
<dbReference type="EMBL" id="JBFOLJ010000001">
    <property type="protein sequence ID" value="KAL2558990.1"/>
    <property type="molecule type" value="Genomic_DNA"/>
</dbReference>
<evidence type="ECO:0000313" key="2">
    <source>
        <dbReference type="Proteomes" id="UP001604277"/>
    </source>
</evidence>
<dbReference type="Proteomes" id="UP001604277">
    <property type="component" value="Unassembled WGS sequence"/>
</dbReference>
<name>A0ABD1XAI7_9LAMI</name>
<gene>
    <name evidence="1" type="ORF">Fot_03729</name>
</gene>
<comment type="caution">
    <text evidence="1">The sequence shown here is derived from an EMBL/GenBank/DDBJ whole genome shotgun (WGS) entry which is preliminary data.</text>
</comment>
<organism evidence="1 2">
    <name type="scientific">Forsythia ovata</name>
    <dbReference type="NCBI Taxonomy" id="205694"/>
    <lineage>
        <taxon>Eukaryota</taxon>
        <taxon>Viridiplantae</taxon>
        <taxon>Streptophyta</taxon>
        <taxon>Embryophyta</taxon>
        <taxon>Tracheophyta</taxon>
        <taxon>Spermatophyta</taxon>
        <taxon>Magnoliopsida</taxon>
        <taxon>eudicotyledons</taxon>
        <taxon>Gunneridae</taxon>
        <taxon>Pentapetalae</taxon>
        <taxon>asterids</taxon>
        <taxon>lamiids</taxon>
        <taxon>Lamiales</taxon>
        <taxon>Oleaceae</taxon>
        <taxon>Forsythieae</taxon>
        <taxon>Forsythia</taxon>
    </lineage>
</organism>
<sequence>MKPISSYSVNIQIIREENESSIFVSNPGFSNSYKDRLIWTLDNRCDILAGMSYQTRKDAISWNQGECSSSGDSNLLGDGWKLRGTIANISQLKGFIYKRQLDAHMKLYEP</sequence>
<evidence type="ECO:0000313" key="1">
    <source>
        <dbReference type="EMBL" id="KAL2558990.1"/>
    </source>
</evidence>
<accession>A0ABD1XAI7</accession>
<protein>
    <submittedName>
        <fullName evidence="1">Uncharacterized protein</fullName>
    </submittedName>
</protein>
<keyword evidence="2" id="KW-1185">Reference proteome</keyword>
<proteinExistence type="predicted"/>
<dbReference type="AlphaFoldDB" id="A0ABD1XAI7"/>